<evidence type="ECO:0000313" key="7">
    <source>
        <dbReference type="Proteomes" id="UP001527099"/>
    </source>
</evidence>
<keyword evidence="7" id="KW-1185">Reference proteome</keyword>
<gene>
    <name evidence="6" type="ORF">M5X19_01615</name>
</gene>
<dbReference type="Gene3D" id="1.10.10.10">
    <property type="entry name" value="Winged helix-like DNA-binding domain superfamily/Winged helix DNA-binding domain"/>
    <property type="match status" value="1"/>
</dbReference>
<dbReference type="SUPFAM" id="SSF46785">
    <property type="entry name" value="Winged helix' DNA-binding domain"/>
    <property type="match status" value="1"/>
</dbReference>
<accession>A0ABT4G617</accession>
<feature type="domain" description="HTH lysR-type" evidence="5">
    <location>
        <begin position="1"/>
        <end position="59"/>
    </location>
</feature>
<keyword evidence="3" id="KW-0238">DNA-binding</keyword>
<protein>
    <submittedName>
        <fullName evidence="6">LysR family transcriptional regulator</fullName>
    </submittedName>
</protein>
<evidence type="ECO:0000259" key="5">
    <source>
        <dbReference type="PROSITE" id="PS50931"/>
    </source>
</evidence>
<proteinExistence type="inferred from homology"/>
<sequence>MANFEWYRSFITIYKHSSVSEAAKTRIMTQPAMSQHLASLEAEVGEPLFTRTARKMVPTERGKELYTELAPLIESLEETTLSFKTVSSPTLPVVKIGTAQEFFRERLAPYLHTFHMRVFAYYGLAAYILDLLTEDKVDIIVTSQKYTAPGIEYLHYVEEQFVIVAPYHYEEPDFNDSKQLEAWLCSQTWLSYGLELPIIRRFWRENFQKRPQMKPEHVLPDLHIILSAIEHGAGISLLPTYMLANSLQTNKVKIICKPYKVTNNLYFAYKIKNSTIPKLRILIEALKGNMPPTDSKNEV</sequence>
<dbReference type="CDD" id="cd05466">
    <property type="entry name" value="PBP2_LTTR_substrate"/>
    <property type="match status" value="1"/>
</dbReference>
<dbReference type="Pfam" id="PF00126">
    <property type="entry name" value="HTH_1"/>
    <property type="match status" value="1"/>
</dbReference>
<evidence type="ECO:0000256" key="4">
    <source>
        <dbReference type="ARBA" id="ARBA00023163"/>
    </source>
</evidence>
<evidence type="ECO:0000256" key="1">
    <source>
        <dbReference type="ARBA" id="ARBA00009437"/>
    </source>
</evidence>
<dbReference type="PANTHER" id="PTHR30126:SF40">
    <property type="entry name" value="HTH-TYPE TRANSCRIPTIONAL REGULATOR GLTR"/>
    <property type="match status" value="1"/>
</dbReference>
<dbReference type="SUPFAM" id="SSF53850">
    <property type="entry name" value="Periplasmic binding protein-like II"/>
    <property type="match status" value="1"/>
</dbReference>
<dbReference type="Pfam" id="PF03466">
    <property type="entry name" value="LysR_substrate"/>
    <property type="match status" value="1"/>
</dbReference>
<comment type="similarity">
    <text evidence="1">Belongs to the LysR transcriptional regulatory family.</text>
</comment>
<name>A0ABT4G617_9BACL</name>
<dbReference type="EMBL" id="JAMDMX010000002">
    <property type="protein sequence ID" value="MCY9691626.1"/>
    <property type="molecule type" value="Genomic_DNA"/>
</dbReference>
<dbReference type="PROSITE" id="PS50931">
    <property type="entry name" value="HTH_LYSR"/>
    <property type="match status" value="1"/>
</dbReference>
<dbReference type="Proteomes" id="UP001527099">
    <property type="component" value="Unassembled WGS sequence"/>
</dbReference>
<comment type="caution">
    <text evidence="6">The sequence shown here is derived from an EMBL/GenBank/DDBJ whole genome shotgun (WGS) entry which is preliminary data.</text>
</comment>
<dbReference type="RefSeq" id="WP_029193743.1">
    <property type="nucleotide sequence ID" value="NZ_JAMDMW010000108.1"/>
</dbReference>
<dbReference type="Gene3D" id="3.40.190.290">
    <property type="match status" value="1"/>
</dbReference>
<dbReference type="InterPro" id="IPR036390">
    <property type="entry name" value="WH_DNA-bd_sf"/>
</dbReference>
<evidence type="ECO:0000256" key="3">
    <source>
        <dbReference type="ARBA" id="ARBA00023125"/>
    </source>
</evidence>
<keyword evidence="2" id="KW-0805">Transcription regulation</keyword>
<keyword evidence="4" id="KW-0804">Transcription</keyword>
<dbReference type="PRINTS" id="PR00039">
    <property type="entry name" value="HTHLYSR"/>
</dbReference>
<reference evidence="6 7" key="1">
    <citation type="submission" date="2022-05" db="EMBL/GenBank/DDBJ databases">
        <title>Genome Sequencing of Bee-Associated Microbes.</title>
        <authorList>
            <person name="Dunlap C."/>
        </authorList>
    </citation>
    <scope>NUCLEOTIDE SEQUENCE [LARGE SCALE GENOMIC DNA]</scope>
    <source>
        <strain evidence="6 7">NRRL B-14421</strain>
    </source>
</reference>
<dbReference type="InterPro" id="IPR000847">
    <property type="entry name" value="LysR_HTH_N"/>
</dbReference>
<dbReference type="InterPro" id="IPR005119">
    <property type="entry name" value="LysR_subst-bd"/>
</dbReference>
<dbReference type="PANTHER" id="PTHR30126">
    <property type="entry name" value="HTH-TYPE TRANSCRIPTIONAL REGULATOR"/>
    <property type="match status" value="1"/>
</dbReference>
<evidence type="ECO:0000256" key="2">
    <source>
        <dbReference type="ARBA" id="ARBA00023015"/>
    </source>
</evidence>
<dbReference type="InterPro" id="IPR036388">
    <property type="entry name" value="WH-like_DNA-bd_sf"/>
</dbReference>
<organism evidence="6 7">
    <name type="scientific">Paenibacillus alginolyticus</name>
    <dbReference type="NCBI Taxonomy" id="59839"/>
    <lineage>
        <taxon>Bacteria</taxon>
        <taxon>Bacillati</taxon>
        <taxon>Bacillota</taxon>
        <taxon>Bacilli</taxon>
        <taxon>Bacillales</taxon>
        <taxon>Paenibacillaceae</taxon>
        <taxon>Paenibacillus</taxon>
    </lineage>
</organism>
<evidence type="ECO:0000313" key="6">
    <source>
        <dbReference type="EMBL" id="MCY9691626.1"/>
    </source>
</evidence>